<dbReference type="RefSeq" id="WP_184597331.1">
    <property type="nucleotide sequence ID" value="NZ_JACHLI010000043.1"/>
</dbReference>
<protein>
    <submittedName>
        <fullName evidence="2">GNAT superfamily N-acetyltransferase</fullName>
    </submittedName>
</protein>
<dbReference type="CDD" id="cd04301">
    <property type="entry name" value="NAT_SF"/>
    <property type="match status" value="1"/>
</dbReference>
<dbReference type="SUPFAM" id="SSF55729">
    <property type="entry name" value="Acyl-CoA N-acyltransferases (Nat)"/>
    <property type="match status" value="1"/>
</dbReference>
<dbReference type="InterPro" id="IPR000182">
    <property type="entry name" value="GNAT_dom"/>
</dbReference>
<proteinExistence type="predicted"/>
<reference evidence="2 3" key="1">
    <citation type="submission" date="2020-08" db="EMBL/GenBank/DDBJ databases">
        <title>Functional genomics of gut bacteria from endangered species of beetles.</title>
        <authorList>
            <person name="Carlos-Shanley C."/>
        </authorList>
    </citation>
    <scope>NUCLEOTIDE SEQUENCE [LARGE SCALE GENOMIC DNA]</scope>
    <source>
        <strain evidence="2 3">S00179</strain>
    </source>
</reference>
<evidence type="ECO:0000313" key="3">
    <source>
        <dbReference type="Proteomes" id="UP000566995"/>
    </source>
</evidence>
<comment type="caution">
    <text evidence="2">The sequence shown here is derived from an EMBL/GenBank/DDBJ whole genome shotgun (WGS) entry which is preliminary data.</text>
</comment>
<dbReference type="EMBL" id="JACHLI010000043">
    <property type="protein sequence ID" value="MBB4867615.1"/>
    <property type="molecule type" value="Genomic_DNA"/>
</dbReference>
<evidence type="ECO:0000313" key="2">
    <source>
        <dbReference type="EMBL" id="MBB4867615.1"/>
    </source>
</evidence>
<evidence type="ECO:0000259" key="1">
    <source>
        <dbReference type="PROSITE" id="PS51186"/>
    </source>
</evidence>
<dbReference type="AlphaFoldDB" id="A0A7W7KS92"/>
<dbReference type="Proteomes" id="UP000566995">
    <property type="component" value="Unassembled WGS sequence"/>
</dbReference>
<gene>
    <name evidence="2" type="ORF">HNP46_006529</name>
</gene>
<keyword evidence="2" id="KW-0808">Transferase</keyword>
<dbReference type="InterPro" id="IPR016181">
    <property type="entry name" value="Acyl_CoA_acyltransferase"/>
</dbReference>
<name>A0A7W7KS92_PSENT</name>
<dbReference type="PROSITE" id="PS51186">
    <property type="entry name" value="GNAT"/>
    <property type="match status" value="1"/>
</dbReference>
<dbReference type="Pfam" id="PF00583">
    <property type="entry name" value="Acetyltransf_1"/>
    <property type="match status" value="1"/>
</dbReference>
<feature type="domain" description="N-acetyltransferase" evidence="1">
    <location>
        <begin position="171"/>
        <end position="311"/>
    </location>
</feature>
<dbReference type="Gene3D" id="3.40.630.30">
    <property type="match status" value="1"/>
</dbReference>
<sequence>MLDKWSEDIWAAIRLINGQETSAEVMAQPALALTANNALFSLMKSYLFDQEFAGATLSVLQDGSGYSWVTLPEAVDPDIPDFEYRVPTRFNVMEPCFQEPEYLEDGEEYIEPWPFDPKARFSVLPAPMKDADTAAVLSHLAASSPYYAMLLEVDRERQGMHLSQLAKVEYTTLEGATRWDVERLSHMTDSQGGNLQGVLGHQYVSSDERPGTYILAINALGPVGILLFYDYDQKAAADRATGKLGIDFVSVAPRFRRRGISSELMRRACQHSIDRQKYLVLSSSSEFGKAHTERHFIDTIGGEFPELPFLTSSVDTELHVVTLQPEYARLTTSGKWKALKRGAKFIEDTFEKHRQAGMSGDSLYGDERRQLLAAALPEDLSLSP</sequence>
<accession>A0A7W7KS92</accession>
<organism evidence="2 3">
    <name type="scientific">Pseudomonas nitroreducens</name>
    <dbReference type="NCBI Taxonomy" id="46680"/>
    <lineage>
        <taxon>Bacteria</taxon>
        <taxon>Pseudomonadati</taxon>
        <taxon>Pseudomonadota</taxon>
        <taxon>Gammaproteobacteria</taxon>
        <taxon>Pseudomonadales</taxon>
        <taxon>Pseudomonadaceae</taxon>
        <taxon>Pseudomonas</taxon>
    </lineage>
</organism>
<dbReference type="GO" id="GO:0016747">
    <property type="term" value="F:acyltransferase activity, transferring groups other than amino-acyl groups"/>
    <property type="evidence" value="ECO:0007669"/>
    <property type="project" value="InterPro"/>
</dbReference>